<evidence type="ECO:0000256" key="10">
    <source>
        <dbReference type="ARBA" id="ARBA00022989"/>
    </source>
</evidence>
<evidence type="ECO:0000256" key="11">
    <source>
        <dbReference type="ARBA" id="ARBA00023012"/>
    </source>
</evidence>
<evidence type="ECO:0000256" key="1">
    <source>
        <dbReference type="ARBA" id="ARBA00000085"/>
    </source>
</evidence>
<dbReference type="PANTHER" id="PTHR24421">
    <property type="entry name" value="NITRATE/NITRITE SENSOR PROTEIN NARX-RELATED"/>
    <property type="match status" value="1"/>
</dbReference>
<organism evidence="16 17">
    <name type="scientific">Streptococcus rupicaprae</name>
    <dbReference type="NCBI Taxonomy" id="759619"/>
    <lineage>
        <taxon>Bacteria</taxon>
        <taxon>Bacillati</taxon>
        <taxon>Bacillota</taxon>
        <taxon>Bacilli</taxon>
        <taxon>Lactobacillales</taxon>
        <taxon>Streptococcaceae</taxon>
        <taxon>Streptococcus</taxon>
    </lineage>
</organism>
<evidence type="ECO:0000259" key="15">
    <source>
        <dbReference type="PROSITE" id="PS50109"/>
    </source>
</evidence>
<dbReference type="Pfam" id="PF07730">
    <property type="entry name" value="HisKA_3"/>
    <property type="match status" value="1"/>
</dbReference>
<feature type="domain" description="Histidine kinase" evidence="15">
    <location>
        <begin position="135"/>
        <end position="329"/>
    </location>
</feature>
<name>A0ABV2FG03_9STRE</name>
<dbReference type="InterPro" id="IPR050482">
    <property type="entry name" value="Sensor_HK_TwoCompSys"/>
</dbReference>
<sequence>MRKSNVLLVLSYSVLLIILMASSLLSIVKMDWAALTKDWLLFYQFVTVIGLFSISLSVVMLVLVQISSLNTKYMFNRQLKRILNNKPLRKQADDEYNLLLQRLSTKMNEVTTTLQQIENRDLETREAIIEEERKRVARDLHDTVSQELFAASMILSGVSSQLPNLSQEQIGQQLQMVSGIVDTAQKDLRILLLHLRPLELEGKTLLEGLALILQEVKDKSDVTVLFHHDDIAIPKNMETHIFRIAQEFINNTLRHAQAKNLEVYLFQNEHELHLRMTDDGIGYDQQVVDEVSYGLKNIRERVADMAGTVKVRTAPRKGVAMDIRVPLLGKDKEEYGDH</sequence>
<accession>A0ABV2FG03</accession>
<keyword evidence="6 14" id="KW-0812">Transmembrane</keyword>
<comment type="subcellular location">
    <subcellularLocation>
        <location evidence="2 13">Cell membrane</location>
        <topology evidence="2 13">Multi-pass membrane protein</topology>
    </subcellularLocation>
</comment>
<evidence type="ECO:0000256" key="7">
    <source>
        <dbReference type="ARBA" id="ARBA00022741"/>
    </source>
</evidence>
<keyword evidence="3 13" id="KW-1003">Cell membrane</keyword>
<dbReference type="RefSeq" id="WP_354364290.1">
    <property type="nucleotide sequence ID" value="NZ_JBEPLO010000004.1"/>
</dbReference>
<dbReference type="Gene3D" id="1.20.5.1930">
    <property type="match status" value="1"/>
</dbReference>
<keyword evidence="9 13" id="KW-0067">ATP-binding</keyword>
<dbReference type="InterPro" id="IPR017202">
    <property type="entry name" value="LiaS/VraS"/>
</dbReference>
<dbReference type="Gene3D" id="3.30.565.10">
    <property type="entry name" value="Histidine kinase-like ATPase, C-terminal domain"/>
    <property type="match status" value="1"/>
</dbReference>
<keyword evidence="4" id="KW-0597">Phosphoprotein</keyword>
<evidence type="ECO:0000313" key="17">
    <source>
        <dbReference type="Proteomes" id="UP001549122"/>
    </source>
</evidence>
<keyword evidence="7 13" id="KW-0547">Nucleotide-binding</keyword>
<feature type="transmembrane region" description="Helical" evidence="14">
    <location>
        <begin position="40"/>
        <end position="64"/>
    </location>
</feature>
<comment type="caution">
    <text evidence="16">The sequence shown here is derived from an EMBL/GenBank/DDBJ whole genome shotgun (WGS) entry which is preliminary data.</text>
</comment>
<keyword evidence="8 13" id="KW-0418">Kinase</keyword>
<dbReference type="CDD" id="cd16917">
    <property type="entry name" value="HATPase_UhpB-NarQ-NarX-like"/>
    <property type="match status" value="1"/>
</dbReference>
<dbReference type="GO" id="GO:0004673">
    <property type="term" value="F:protein histidine kinase activity"/>
    <property type="evidence" value="ECO:0007669"/>
    <property type="project" value="UniProtKB-EC"/>
</dbReference>
<dbReference type="InterPro" id="IPR011712">
    <property type="entry name" value="Sig_transdc_His_kin_sub3_dim/P"/>
</dbReference>
<evidence type="ECO:0000256" key="12">
    <source>
        <dbReference type="ARBA" id="ARBA00023136"/>
    </source>
</evidence>
<dbReference type="PROSITE" id="PS50109">
    <property type="entry name" value="HIS_KIN"/>
    <property type="match status" value="1"/>
</dbReference>
<evidence type="ECO:0000313" key="16">
    <source>
        <dbReference type="EMBL" id="MET3557491.1"/>
    </source>
</evidence>
<evidence type="ECO:0000256" key="13">
    <source>
        <dbReference type="PIRNR" id="PIRNR037431"/>
    </source>
</evidence>
<keyword evidence="10 14" id="KW-1133">Transmembrane helix</keyword>
<dbReference type="InterPro" id="IPR005467">
    <property type="entry name" value="His_kinase_dom"/>
</dbReference>
<keyword evidence="17" id="KW-1185">Reference proteome</keyword>
<dbReference type="InterPro" id="IPR003594">
    <property type="entry name" value="HATPase_dom"/>
</dbReference>
<feature type="transmembrane region" description="Helical" evidence="14">
    <location>
        <begin position="7"/>
        <end position="28"/>
    </location>
</feature>
<evidence type="ECO:0000256" key="6">
    <source>
        <dbReference type="ARBA" id="ARBA00022692"/>
    </source>
</evidence>
<dbReference type="SUPFAM" id="SSF55874">
    <property type="entry name" value="ATPase domain of HSP90 chaperone/DNA topoisomerase II/histidine kinase"/>
    <property type="match status" value="1"/>
</dbReference>
<evidence type="ECO:0000256" key="2">
    <source>
        <dbReference type="ARBA" id="ARBA00004651"/>
    </source>
</evidence>
<keyword evidence="5 13" id="KW-0808">Transferase</keyword>
<dbReference type="PIRSF" id="PIRSF037431">
    <property type="entry name" value="STHK_LiaS"/>
    <property type="match status" value="1"/>
</dbReference>
<dbReference type="EC" id="2.7.13.3" evidence="13"/>
<proteinExistence type="predicted"/>
<evidence type="ECO:0000256" key="5">
    <source>
        <dbReference type="ARBA" id="ARBA00022679"/>
    </source>
</evidence>
<dbReference type="Pfam" id="PF02518">
    <property type="entry name" value="HATPase_c"/>
    <property type="match status" value="1"/>
</dbReference>
<gene>
    <name evidence="16" type="ORF">ABID29_000601</name>
</gene>
<evidence type="ECO:0000256" key="14">
    <source>
        <dbReference type="SAM" id="Phobius"/>
    </source>
</evidence>
<reference evidence="16 17" key="1">
    <citation type="submission" date="2024-06" db="EMBL/GenBank/DDBJ databases">
        <title>Genomic Encyclopedia of Type Strains, Phase IV (KMG-IV): sequencing the most valuable type-strain genomes for metagenomic binning, comparative biology and taxonomic classification.</title>
        <authorList>
            <person name="Goeker M."/>
        </authorList>
    </citation>
    <scope>NUCLEOTIDE SEQUENCE [LARGE SCALE GENOMIC DNA]</scope>
    <source>
        <strain evidence="16 17">DSM 28303</strain>
    </source>
</reference>
<protein>
    <recommendedName>
        <fullName evidence="13">Sensor histidine kinase</fullName>
        <ecNumber evidence="13">2.7.13.3</ecNumber>
    </recommendedName>
</protein>
<evidence type="ECO:0000256" key="4">
    <source>
        <dbReference type="ARBA" id="ARBA00022553"/>
    </source>
</evidence>
<evidence type="ECO:0000256" key="8">
    <source>
        <dbReference type="ARBA" id="ARBA00022777"/>
    </source>
</evidence>
<dbReference type="SMART" id="SM00387">
    <property type="entry name" value="HATPase_c"/>
    <property type="match status" value="1"/>
</dbReference>
<keyword evidence="11 13" id="KW-0902">Two-component regulatory system</keyword>
<dbReference type="PANTHER" id="PTHR24421:SF37">
    <property type="entry name" value="SENSOR HISTIDINE KINASE NARS"/>
    <property type="match status" value="1"/>
</dbReference>
<comment type="catalytic activity">
    <reaction evidence="1 13">
        <text>ATP + protein L-histidine = ADP + protein N-phospho-L-histidine.</text>
        <dbReference type="EC" id="2.7.13.3"/>
    </reaction>
</comment>
<evidence type="ECO:0000256" key="9">
    <source>
        <dbReference type="ARBA" id="ARBA00022840"/>
    </source>
</evidence>
<dbReference type="EMBL" id="JBEPLO010000004">
    <property type="protein sequence ID" value="MET3557491.1"/>
    <property type="molecule type" value="Genomic_DNA"/>
</dbReference>
<evidence type="ECO:0000256" key="3">
    <source>
        <dbReference type="ARBA" id="ARBA00022475"/>
    </source>
</evidence>
<dbReference type="InterPro" id="IPR036890">
    <property type="entry name" value="HATPase_C_sf"/>
</dbReference>
<keyword evidence="12 13" id="KW-0472">Membrane</keyword>
<dbReference type="Proteomes" id="UP001549122">
    <property type="component" value="Unassembled WGS sequence"/>
</dbReference>